<accession>R4K527</accession>
<sequence length="220" mass="24875">MFDQIAVLTGKDGETGSIYEPGMVVIYEKEGENWIVKNKIIFNVNTSKGMGAVRERMVLLIESLGNCSVFLGRRVDGIPYSVLKKSGFTIAEASGNPEELLDELREMMIENKEKAAKKKKVEDVSIEPVALDQEGAYFINLERVQNSNPGISSKKVLLPFLRNKPFKEIKIFCSHTPQWLEGELLTLNMKLEVKELVKGEFEVRIYNQNQACDEKSVINK</sequence>
<dbReference type="AlphaFoldDB" id="R4K527"/>
<organism evidence="1 2">
    <name type="scientific">Clostridium pasteurianum BC1</name>
    <dbReference type="NCBI Taxonomy" id="86416"/>
    <lineage>
        <taxon>Bacteria</taxon>
        <taxon>Bacillati</taxon>
        <taxon>Bacillota</taxon>
        <taxon>Clostridia</taxon>
        <taxon>Eubacteriales</taxon>
        <taxon>Clostridiaceae</taxon>
        <taxon>Clostridium</taxon>
    </lineage>
</organism>
<dbReference type="NCBIfam" id="TIGR02940">
    <property type="entry name" value="anfO_nitrog"/>
    <property type="match status" value="1"/>
</dbReference>
<dbReference type="OrthoDB" id="200286at2"/>
<dbReference type="KEGG" id="cpas:Clopa_3477"/>
<dbReference type="eggNOG" id="ENOG50308XE">
    <property type="taxonomic scope" value="Bacteria"/>
</dbReference>
<dbReference type="Proteomes" id="UP000013523">
    <property type="component" value="Chromosome"/>
</dbReference>
<proteinExistence type="predicted"/>
<dbReference type="STRING" id="86416.Clopa_3477"/>
<keyword evidence="2" id="KW-1185">Reference proteome</keyword>
<gene>
    <name evidence="1" type="ORF">Clopa_3477</name>
</gene>
<dbReference type="InterPro" id="IPR014287">
    <property type="entry name" value="Nase_Fe-Fe_AnfO"/>
</dbReference>
<evidence type="ECO:0000313" key="1">
    <source>
        <dbReference type="EMBL" id="AGK98267.1"/>
    </source>
</evidence>
<reference evidence="1 2" key="1">
    <citation type="submission" date="2012-01" db="EMBL/GenBank/DDBJ databases">
        <title>Complete sequence of chromosome of Clostridium pasteurianum BC1.</title>
        <authorList>
            <consortium name="US DOE Joint Genome Institute"/>
            <person name="Lucas S."/>
            <person name="Han J."/>
            <person name="Lapidus A."/>
            <person name="Cheng J.-F."/>
            <person name="Goodwin L."/>
            <person name="Pitluck S."/>
            <person name="Peters L."/>
            <person name="Mikhailova N."/>
            <person name="Teshima H."/>
            <person name="Detter J.C."/>
            <person name="Han C."/>
            <person name="Tapia R."/>
            <person name="Land M."/>
            <person name="Hauser L."/>
            <person name="Kyrpides N."/>
            <person name="Ivanova N."/>
            <person name="Pagani I."/>
            <person name="Dunn J."/>
            <person name="Taghavi S."/>
            <person name="Francis A."/>
            <person name="van der Lelie D."/>
            <person name="Woyke T."/>
        </authorList>
    </citation>
    <scope>NUCLEOTIDE SEQUENCE [LARGE SCALE GENOMIC DNA]</scope>
    <source>
        <strain evidence="1 2">BC1</strain>
    </source>
</reference>
<dbReference type="PATRIC" id="fig|86416.3.peg.3472"/>
<protein>
    <submittedName>
        <fullName evidence="1">Fe-only nitrogenase accessory protein AnfO</fullName>
    </submittedName>
</protein>
<dbReference type="RefSeq" id="WP_015616551.1">
    <property type="nucleotide sequence ID" value="NC_021182.1"/>
</dbReference>
<name>R4K527_CLOPA</name>
<dbReference type="EMBL" id="CP003261">
    <property type="protein sequence ID" value="AGK98267.1"/>
    <property type="molecule type" value="Genomic_DNA"/>
</dbReference>
<evidence type="ECO:0000313" key="2">
    <source>
        <dbReference type="Proteomes" id="UP000013523"/>
    </source>
</evidence>
<dbReference type="HOGENOM" id="CLU_097520_0_0_9"/>
<dbReference type="Pfam" id="PF09582">
    <property type="entry name" value="AnfO_nitrog"/>
    <property type="match status" value="1"/>
</dbReference>